<dbReference type="Proteomes" id="UP000231086">
    <property type="component" value="Unassembled WGS sequence"/>
</dbReference>
<name>A0A2M8KI46_9BACT</name>
<proteinExistence type="predicted"/>
<evidence type="ECO:0000313" key="3">
    <source>
        <dbReference type="Proteomes" id="UP000231086"/>
    </source>
</evidence>
<gene>
    <name evidence="2" type="ORF">COU85_02910</name>
</gene>
<dbReference type="SUPFAM" id="SSF53335">
    <property type="entry name" value="S-adenosyl-L-methionine-dependent methyltransferases"/>
    <property type="match status" value="1"/>
</dbReference>
<evidence type="ECO:0000313" key="2">
    <source>
        <dbReference type="EMBL" id="PJE59589.1"/>
    </source>
</evidence>
<sequence length="243" mass="28430">MQGDIQKVLSQIKDKDLVLDVGGCTKPLARADFVLDIVPYEQRGKKGLIGLGPERFSQKTWVVRDICSRQPWPFADKQFDFVFCSHTLEDVKDPGWVCSEMIRVGKRGYIETPSRWQESKRGVGGKLKYPRKLAGYFNHAWFVEEIDGILTFTTKTPFIHILKDFQTKNNHPEILPFFWEESFKYQERPILSLQQAIDDLFYFKLKEVKEQNKKQRLTKKAQKILALSIKQRIKYKLKSLLGK</sequence>
<protein>
    <recommendedName>
        <fullName evidence="1">Methyltransferase type 11 domain-containing protein</fullName>
    </recommendedName>
</protein>
<evidence type="ECO:0000259" key="1">
    <source>
        <dbReference type="Pfam" id="PF08241"/>
    </source>
</evidence>
<dbReference type="Gene3D" id="3.40.50.150">
    <property type="entry name" value="Vaccinia Virus protein VP39"/>
    <property type="match status" value="1"/>
</dbReference>
<dbReference type="AlphaFoldDB" id="A0A2M8KI46"/>
<organism evidence="2 3">
    <name type="scientific">Candidatus Portnoybacteria bacterium CG10_big_fil_rev_8_21_14_0_10_44_7</name>
    <dbReference type="NCBI Taxonomy" id="1974816"/>
    <lineage>
        <taxon>Bacteria</taxon>
        <taxon>Candidatus Portnoyibacteriota</taxon>
    </lineage>
</organism>
<reference evidence="3" key="1">
    <citation type="submission" date="2017-09" db="EMBL/GenBank/DDBJ databases">
        <title>Depth-based differentiation of microbial function through sediment-hosted aquifers and enrichment of novel symbionts in the deep terrestrial subsurface.</title>
        <authorList>
            <person name="Probst A.J."/>
            <person name="Ladd B."/>
            <person name="Jarett J.K."/>
            <person name="Geller-Mcgrath D.E."/>
            <person name="Sieber C.M.K."/>
            <person name="Emerson J.B."/>
            <person name="Anantharaman K."/>
            <person name="Thomas B.C."/>
            <person name="Malmstrom R."/>
            <person name="Stieglmeier M."/>
            <person name="Klingl A."/>
            <person name="Woyke T."/>
            <person name="Ryan C.M."/>
            <person name="Banfield J.F."/>
        </authorList>
    </citation>
    <scope>NUCLEOTIDE SEQUENCE [LARGE SCALE GENOMIC DNA]</scope>
</reference>
<dbReference type="InterPro" id="IPR029063">
    <property type="entry name" value="SAM-dependent_MTases_sf"/>
</dbReference>
<dbReference type="Pfam" id="PF08241">
    <property type="entry name" value="Methyltransf_11"/>
    <property type="match status" value="1"/>
</dbReference>
<dbReference type="EMBL" id="PFEA01000055">
    <property type="protein sequence ID" value="PJE59589.1"/>
    <property type="molecule type" value="Genomic_DNA"/>
</dbReference>
<accession>A0A2M8KI46</accession>
<comment type="caution">
    <text evidence="2">The sequence shown here is derived from an EMBL/GenBank/DDBJ whole genome shotgun (WGS) entry which is preliminary data.</text>
</comment>
<dbReference type="GO" id="GO:0008757">
    <property type="term" value="F:S-adenosylmethionine-dependent methyltransferase activity"/>
    <property type="evidence" value="ECO:0007669"/>
    <property type="project" value="InterPro"/>
</dbReference>
<dbReference type="InterPro" id="IPR013216">
    <property type="entry name" value="Methyltransf_11"/>
</dbReference>
<feature type="domain" description="Methyltransferase type 11" evidence="1">
    <location>
        <begin position="61"/>
        <end position="108"/>
    </location>
</feature>